<dbReference type="RefSeq" id="WP_271013011.1">
    <property type="nucleotide sequence ID" value="NZ_JAQIFT010000059.1"/>
</dbReference>
<dbReference type="PROSITE" id="PS51480">
    <property type="entry name" value="DHAL"/>
    <property type="match status" value="1"/>
</dbReference>
<proteinExistence type="predicted"/>
<name>A0AA42DQM8_9FIRM</name>
<evidence type="ECO:0000313" key="2">
    <source>
        <dbReference type="EMBL" id="MDA3733116.1"/>
    </source>
</evidence>
<dbReference type="InterPro" id="IPR004007">
    <property type="entry name" value="DhaL_dom"/>
</dbReference>
<evidence type="ECO:0000313" key="3">
    <source>
        <dbReference type="Proteomes" id="UP001169242"/>
    </source>
</evidence>
<dbReference type="AlphaFoldDB" id="A0AA42DQM8"/>
<dbReference type="GO" id="GO:0004371">
    <property type="term" value="F:glycerone kinase activity"/>
    <property type="evidence" value="ECO:0007669"/>
    <property type="project" value="InterPro"/>
</dbReference>
<dbReference type="InterPro" id="IPR019986">
    <property type="entry name" value="YloV-like"/>
</dbReference>
<feature type="domain" description="DhaL" evidence="1">
    <location>
        <begin position="9"/>
        <end position="200"/>
    </location>
</feature>
<keyword evidence="3" id="KW-1185">Reference proteome</keyword>
<dbReference type="InterPro" id="IPR048394">
    <property type="entry name" value="FakA-like_M"/>
</dbReference>
<dbReference type="Gene3D" id="1.25.40.340">
    <property type="match status" value="1"/>
</dbReference>
<gene>
    <name evidence="2" type="ORF">PBV87_16690</name>
</gene>
<dbReference type="Proteomes" id="UP001169242">
    <property type="component" value="Unassembled WGS sequence"/>
</dbReference>
<dbReference type="Pfam" id="PF02734">
    <property type="entry name" value="Dak2"/>
    <property type="match status" value="1"/>
</dbReference>
<dbReference type="PANTHER" id="PTHR33434:SF4">
    <property type="entry name" value="PHOSPHATASE PROTEIN"/>
    <property type="match status" value="1"/>
</dbReference>
<dbReference type="InterPro" id="IPR033470">
    <property type="entry name" value="FakA-like_C"/>
</dbReference>
<dbReference type="NCBIfam" id="TIGR03599">
    <property type="entry name" value="YloV"/>
    <property type="match status" value="1"/>
</dbReference>
<dbReference type="SMART" id="SM01120">
    <property type="entry name" value="Dak2"/>
    <property type="match status" value="1"/>
</dbReference>
<dbReference type="InterPro" id="IPR036117">
    <property type="entry name" value="DhaL_dom_sf"/>
</dbReference>
<sequence>MKLEVIDAKLLQSMFVAGAKLLDEKKNMVNELNVFPVPDGDTGTNMSLTMLAAAKEVEKVDPTNVMEVGNAAASGSLRGARGNSGVILSQLIRGFAKALTNEPIDTLTLANAFQAGVDTAYKAVMKPKEGTILTVAREVATKAMQLSMEVTDMEEFAKRVLEHGYEVLHQTPDMLPVLKEAGVVDAGGQGLLCILEGAAMVITGDIQINIKKPVSKPNTAAFQALKNFNTEDITFGYCTEFIVNRDPKANYNETAVREYLETIGDSLVAVSDETFIKIHVHTDNPGLALQKGLEFGSLTSIKIENMREQHTSILADGEQVEDKGPRKPLAFVSIVAGEGLVEIMKSLGVDEVIEGGQTMNPSTEDISEAIERAHAEEVIILPNNKNIILAAEQAANIETECHVHVIPSKTIPQGITAMVNHDESGDIKKVVEAMNEAISTVETAQITIAVRDTTIDGQEIKEGEYLGILEGNIVVHNSDLKATFTELLAKMNEEAEIITIYYGEEITEEQAEDYVAIAEGGFPEADVEVHSGGQPVYYFMISAE</sequence>
<accession>A0AA42DQM8</accession>
<dbReference type="SMART" id="SM01121">
    <property type="entry name" value="Dak1_2"/>
    <property type="match status" value="1"/>
</dbReference>
<comment type="caution">
    <text evidence="2">The sequence shown here is derived from an EMBL/GenBank/DDBJ whole genome shotgun (WGS) entry which is preliminary data.</text>
</comment>
<dbReference type="EMBL" id="JAQIFT010000059">
    <property type="protein sequence ID" value="MDA3733116.1"/>
    <property type="molecule type" value="Genomic_DNA"/>
</dbReference>
<protein>
    <submittedName>
        <fullName evidence="2">DAK2 domain-containing protein</fullName>
    </submittedName>
</protein>
<evidence type="ECO:0000259" key="1">
    <source>
        <dbReference type="PROSITE" id="PS51480"/>
    </source>
</evidence>
<dbReference type="Pfam" id="PF21645">
    <property type="entry name" value="FakA-like_M"/>
    <property type="match status" value="1"/>
</dbReference>
<dbReference type="SUPFAM" id="SSF101473">
    <property type="entry name" value="DhaL-like"/>
    <property type="match status" value="1"/>
</dbReference>
<dbReference type="PANTHER" id="PTHR33434">
    <property type="entry name" value="DEGV DOMAIN-CONTAINING PROTEIN DR_1986-RELATED"/>
    <property type="match status" value="1"/>
</dbReference>
<organism evidence="2 3">
    <name type="scientific">Holtiella tumoricola</name>
    <dbReference type="NCBI Taxonomy" id="3018743"/>
    <lineage>
        <taxon>Bacteria</taxon>
        <taxon>Bacillati</taxon>
        <taxon>Bacillota</taxon>
        <taxon>Clostridia</taxon>
        <taxon>Lachnospirales</taxon>
        <taxon>Cellulosilyticaceae</taxon>
        <taxon>Holtiella</taxon>
    </lineage>
</organism>
<dbReference type="GO" id="GO:0006071">
    <property type="term" value="P:glycerol metabolic process"/>
    <property type="evidence" value="ECO:0007669"/>
    <property type="project" value="InterPro"/>
</dbReference>
<dbReference type="Pfam" id="PF13684">
    <property type="entry name" value="FakA-like_C"/>
    <property type="match status" value="1"/>
</dbReference>
<reference evidence="2" key="1">
    <citation type="journal article" date="2023" name="Int. J. Syst. Evol. Microbiol.">
        <title>&lt;i&gt;Holtiella tumoricola&lt;/i&gt; gen. nov. sp. nov., isolated from a human clinical sample.</title>
        <authorList>
            <person name="Allen-Vercoe E."/>
            <person name="Daigneault M.C."/>
            <person name="Vancuren S.J."/>
            <person name="Cochrane K."/>
            <person name="O'Neal L.L."/>
            <person name="Sankaranarayanan K."/>
            <person name="Lawson P.A."/>
        </authorList>
    </citation>
    <scope>NUCLEOTIDE SEQUENCE</scope>
    <source>
        <strain evidence="2">CC70A</strain>
    </source>
</reference>
<dbReference type="InterPro" id="IPR050270">
    <property type="entry name" value="DegV_domain_contain"/>
</dbReference>